<dbReference type="PANTHER" id="PTHR16305">
    <property type="entry name" value="TESTICULAR SOLUBLE ADENYLYL CYCLASE"/>
    <property type="match status" value="1"/>
</dbReference>
<dbReference type="GO" id="GO:0005524">
    <property type="term" value="F:ATP binding"/>
    <property type="evidence" value="ECO:0007669"/>
    <property type="project" value="UniProtKB-KW"/>
</dbReference>
<dbReference type="GO" id="GO:0005737">
    <property type="term" value="C:cytoplasm"/>
    <property type="evidence" value="ECO:0007669"/>
    <property type="project" value="TreeGrafter"/>
</dbReference>
<dbReference type="GO" id="GO:0004016">
    <property type="term" value="F:adenylate cyclase activity"/>
    <property type="evidence" value="ECO:0007669"/>
    <property type="project" value="TreeGrafter"/>
</dbReference>
<keyword evidence="1" id="KW-0547">Nucleotide-binding</keyword>
<name>A0A3L8DTS7_OOCBI</name>
<dbReference type="PANTHER" id="PTHR16305:SF28">
    <property type="entry name" value="GUANYLATE CYCLASE DOMAIN-CONTAINING PROTEIN"/>
    <property type="match status" value="1"/>
</dbReference>
<dbReference type="AlphaFoldDB" id="A0A3L8DTS7"/>
<comment type="caution">
    <text evidence="4">The sequence shown here is derived from an EMBL/GenBank/DDBJ whole genome shotgun (WGS) entry which is preliminary data.</text>
</comment>
<evidence type="ECO:0000256" key="1">
    <source>
        <dbReference type="ARBA" id="ARBA00022741"/>
    </source>
</evidence>
<evidence type="ECO:0000256" key="2">
    <source>
        <dbReference type="ARBA" id="ARBA00022840"/>
    </source>
</evidence>
<dbReference type="Proteomes" id="UP000279307">
    <property type="component" value="Chromosome 5"/>
</dbReference>
<evidence type="ECO:0000313" key="4">
    <source>
        <dbReference type="EMBL" id="RLU23168.1"/>
    </source>
</evidence>
<organism evidence="4 5">
    <name type="scientific">Ooceraea biroi</name>
    <name type="common">Clonal raider ant</name>
    <name type="synonym">Cerapachys biroi</name>
    <dbReference type="NCBI Taxonomy" id="2015173"/>
    <lineage>
        <taxon>Eukaryota</taxon>
        <taxon>Metazoa</taxon>
        <taxon>Ecdysozoa</taxon>
        <taxon>Arthropoda</taxon>
        <taxon>Hexapoda</taxon>
        <taxon>Insecta</taxon>
        <taxon>Pterygota</taxon>
        <taxon>Neoptera</taxon>
        <taxon>Endopterygota</taxon>
        <taxon>Hymenoptera</taxon>
        <taxon>Apocrita</taxon>
        <taxon>Aculeata</taxon>
        <taxon>Formicoidea</taxon>
        <taxon>Formicidae</taxon>
        <taxon>Dorylinae</taxon>
        <taxon>Ooceraea</taxon>
    </lineage>
</organism>
<dbReference type="EMBL" id="QOIP01000005">
    <property type="protein sequence ID" value="RLU23168.1"/>
    <property type="molecule type" value="Genomic_DNA"/>
</dbReference>
<accession>A0A3L8DTS7</accession>
<protein>
    <submittedName>
        <fullName evidence="4">Uncharacterized protein</fullName>
    </submittedName>
</protein>
<dbReference type="SUPFAM" id="SSF55073">
    <property type="entry name" value="Nucleotide cyclase"/>
    <property type="match status" value="1"/>
</dbReference>
<proteinExistence type="predicted"/>
<keyword evidence="3" id="KW-0456">Lyase</keyword>
<evidence type="ECO:0000256" key="3">
    <source>
        <dbReference type="ARBA" id="ARBA00023239"/>
    </source>
</evidence>
<dbReference type="Gene3D" id="3.30.70.1230">
    <property type="entry name" value="Nucleotide cyclase"/>
    <property type="match status" value="1"/>
</dbReference>
<dbReference type="InterPro" id="IPR029787">
    <property type="entry name" value="Nucleotide_cyclase"/>
</dbReference>
<sequence>MFPLAIATIAAINPDFGVQLRSYLMKPVIQQIEKSQSLEFLTEIRQITAISLDVIANKCPDHELILLADRCFILLHSLYDKNILFCIVFGIRGSDNDDQFKINETCKNAVTCAIHMLQAVKNVAGIISAFVGVSTGMAYCGVIGHSARKHYAVIGLPIVKAEKIMDISYNKISCDHDTVLHSRLSKDQFRSRGVRSLQFEKCHIYDLDYSRIKKDVETSSLDYCYPILGRTHELECFDNILDDIGVADRNYSGLLIEGSERSGKSRLLDAFVTNVCNRQIRPIKLSLHLTYTENPYAVVYHVLLQA</sequence>
<gene>
    <name evidence="4" type="ORF">DMN91_005446</name>
</gene>
<reference evidence="4 5" key="1">
    <citation type="journal article" date="2018" name="Genome Res.">
        <title>The genomic architecture and molecular evolution of ant odorant receptors.</title>
        <authorList>
            <person name="McKenzie S.K."/>
            <person name="Kronauer D.J.C."/>
        </authorList>
    </citation>
    <scope>NUCLEOTIDE SEQUENCE [LARGE SCALE GENOMIC DNA]</scope>
    <source>
        <strain evidence="4">Clonal line C1</strain>
    </source>
</reference>
<dbReference type="OrthoDB" id="194468at2759"/>
<evidence type="ECO:0000313" key="5">
    <source>
        <dbReference type="Proteomes" id="UP000279307"/>
    </source>
</evidence>
<keyword evidence="2" id="KW-0067">ATP-binding</keyword>